<dbReference type="Proteomes" id="UP000029120">
    <property type="component" value="Chromosome 8"/>
</dbReference>
<feature type="compositionally biased region" description="Low complexity" evidence="2">
    <location>
        <begin position="228"/>
        <end position="238"/>
    </location>
</feature>
<dbReference type="EMBL" id="CM002876">
    <property type="protein sequence ID" value="KFK26605.1"/>
    <property type="molecule type" value="Genomic_DNA"/>
</dbReference>
<reference evidence="4" key="1">
    <citation type="journal article" date="2015" name="Nat. Plants">
        <title>Genome expansion of Arabis alpina linked with retrotransposition and reduced symmetric DNA methylation.</title>
        <authorList>
            <person name="Willing E.M."/>
            <person name="Rawat V."/>
            <person name="Mandakova T."/>
            <person name="Maumus F."/>
            <person name="James G.V."/>
            <person name="Nordstroem K.J."/>
            <person name="Becker C."/>
            <person name="Warthmann N."/>
            <person name="Chica C."/>
            <person name="Szarzynska B."/>
            <person name="Zytnicki M."/>
            <person name="Albani M.C."/>
            <person name="Kiefer C."/>
            <person name="Bergonzi S."/>
            <person name="Castaings L."/>
            <person name="Mateos J.L."/>
            <person name="Berns M.C."/>
            <person name="Bujdoso N."/>
            <person name="Piofczyk T."/>
            <person name="de Lorenzo L."/>
            <person name="Barrero-Sicilia C."/>
            <person name="Mateos I."/>
            <person name="Piednoel M."/>
            <person name="Hagmann J."/>
            <person name="Chen-Min-Tao R."/>
            <person name="Iglesias-Fernandez R."/>
            <person name="Schuster S.C."/>
            <person name="Alonso-Blanco C."/>
            <person name="Roudier F."/>
            <person name="Carbonero P."/>
            <person name="Paz-Ares J."/>
            <person name="Davis S.J."/>
            <person name="Pecinka A."/>
            <person name="Quesneville H."/>
            <person name="Colot V."/>
            <person name="Lysak M.A."/>
            <person name="Weigel D."/>
            <person name="Coupland G."/>
            <person name="Schneeberger K."/>
        </authorList>
    </citation>
    <scope>NUCLEOTIDE SEQUENCE [LARGE SCALE GENOMIC DNA]</scope>
    <source>
        <strain evidence="4">cv. Pajares</strain>
    </source>
</reference>
<feature type="coiled-coil region" evidence="1">
    <location>
        <begin position="448"/>
        <end position="507"/>
    </location>
</feature>
<dbReference type="Gramene" id="KFK26605">
    <property type="protein sequence ID" value="KFK26605"/>
    <property type="gene ID" value="AALP_AA8G270500"/>
</dbReference>
<feature type="compositionally biased region" description="Acidic residues" evidence="2">
    <location>
        <begin position="602"/>
        <end position="622"/>
    </location>
</feature>
<sequence>MKHPNPMRTASAPMAAAWTPMRPDTSVSLGSDIGATSLGLCSASCCLRDLSDAAFMAYPGVKIASKVPLPDADGRGSDVGGVDPIVISVSDDTRGLIGGVGDPKSPLRDPEVGLTIAEASTSSVPMSLNCCADDPTSFCVLADGTDETVTSGTEVVRGADVMTRLTSTDDPERGADVEGNPMSPIHRSDDDPTPSRLHTGDPMGMIKRGVAPPNDEDLELPSGNVFASSSSSSSGSRAFSDESDDEDMFIEVEQTKKDKKVTKKAKVKVRPDPPGSSLSDEKSLRHLRKKCGISEEIVLPVKPSFPEVSKEFVTAMHTELSSGNDNWRKSFSRRRIERALSAELSGKDSWTRLDEGELAEFCRLSAERARISSAKGKGVDRETPSKRQRVDTYPVAVVGRETSANHVGGLLRDEAYSAVKSKAFELSLFFDRLVGDYDDDVRSRDSELGAAKEANAALQSRLDELAKRNKVLERDAQKVKKDYDHKLTKLKLRCTKAEGEVVQLRGELNSASDLQRSRGKVHNDMFNLAEIDANLEFIGLLQRSELPDLPNKVKALRERRHPIYDAHDVFVDLLANVRRVLEIPEVFAGAAEASVALNDDVVVTDEDEDDVEVTDDDEDAED</sequence>
<name>A0A087G9Q3_ARAAL</name>
<evidence type="ECO:0000313" key="3">
    <source>
        <dbReference type="EMBL" id="KFK26605.1"/>
    </source>
</evidence>
<evidence type="ECO:0000256" key="1">
    <source>
        <dbReference type="SAM" id="Coils"/>
    </source>
</evidence>
<accession>A0A087G9Q3</accession>
<keyword evidence="4" id="KW-1185">Reference proteome</keyword>
<feature type="region of interest" description="Disordered" evidence="2">
    <location>
        <begin position="160"/>
        <end position="246"/>
    </location>
</feature>
<gene>
    <name evidence="3" type="ordered locus">AALP_Aa8g270500</name>
</gene>
<feature type="region of interest" description="Disordered" evidence="2">
    <location>
        <begin position="599"/>
        <end position="622"/>
    </location>
</feature>
<dbReference type="AlphaFoldDB" id="A0A087G9Q3"/>
<organism evidence="3 4">
    <name type="scientific">Arabis alpina</name>
    <name type="common">Alpine rock-cress</name>
    <dbReference type="NCBI Taxonomy" id="50452"/>
    <lineage>
        <taxon>Eukaryota</taxon>
        <taxon>Viridiplantae</taxon>
        <taxon>Streptophyta</taxon>
        <taxon>Embryophyta</taxon>
        <taxon>Tracheophyta</taxon>
        <taxon>Spermatophyta</taxon>
        <taxon>Magnoliopsida</taxon>
        <taxon>eudicotyledons</taxon>
        <taxon>Gunneridae</taxon>
        <taxon>Pentapetalae</taxon>
        <taxon>rosids</taxon>
        <taxon>malvids</taxon>
        <taxon>Brassicales</taxon>
        <taxon>Brassicaceae</taxon>
        <taxon>Arabideae</taxon>
        <taxon>Arabis</taxon>
    </lineage>
</organism>
<proteinExistence type="predicted"/>
<evidence type="ECO:0000313" key="4">
    <source>
        <dbReference type="Proteomes" id="UP000029120"/>
    </source>
</evidence>
<protein>
    <submittedName>
        <fullName evidence="3">Uncharacterized protein</fullName>
    </submittedName>
</protein>
<evidence type="ECO:0000256" key="2">
    <source>
        <dbReference type="SAM" id="MobiDB-lite"/>
    </source>
</evidence>
<keyword evidence="1" id="KW-0175">Coiled coil</keyword>